<evidence type="ECO:0000256" key="4">
    <source>
        <dbReference type="ARBA" id="ARBA00013139"/>
    </source>
</evidence>
<dbReference type="Proteomes" id="UP000726737">
    <property type="component" value="Unassembled WGS sequence"/>
</dbReference>
<evidence type="ECO:0000256" key="7">
    <source>
        <dbReference type="ARBA" id="ARBA00022962"/>
    </source>
</evidence>
<dbReference type="Pfam" id="PF00425">
    <property type="entry name" value="Chorismate_bind"/>
    <property type="match status" value="1"/>
</dbReference>
<dbReference type="Gene3D" id="1.10.418.10">
    <property type="entry name" value="Calponin-like domain"/>
    <property type="match status" value="1"/>
</dbReference>
<dbReference type="Pfam" id="PF00117">
    <property type="entry name" value="GATase"/>
    <property type="match status" value="2"/>
</dbReference>
<dbReference type="GO" id="GO:0046820">
    <property type="term" value="F:4-amino-4-deoxychorismate synthase activity"/>
    <property type="evidence" value="ECO:0007669"/>
    <property type="project" value="UniProtKB-EC"/>
</dbReference>
<evidence type="ECO:0000313" key="12">
    <source>
        <dbReference type="EMBL" id="KAG0251342.1"/>
    </source>
</evidence>
<evidence type="ECO:0000256" key="1">
    <source>
        <dbReference type="ARBA" id="ARBA00001000"/>
    </source>
</evidence>
<feature type="compositionally biased region" description="Basic and acidic residues" evidence="10">
    <location>
        <begin position="1207"/>
        <end position="1222"/>
    </location>
</feature>
<dbReference type="SUPFAM" id="SSF52317">
    <property type="entry name" value="Class I glutamine amidotransferase-like"/>
    <property type="match status" value="1"/>
</dbReference>
<dbReference type="SUPFAM" id="SSF56322">
    <property type="entry name" value="ADC synthase"/>
    <property type="match status" value="2"/>
</dbReference>
<dbReference type="InterPro" id="IPR019999">
    <property type="entry name" value="Anth_synth_I-like"/>
</dbReference>
<dbReference type="PANTHER" id="PTHR11236:SF18">
    <property type="entry name" value="AMINODEOXYCHORISMATE SYNTHASE"/>
    <property type="match status" value="1"/>
</dbReference>
<evidence type="ECO:0000259" key="11">
    <source>
        <dbReference type="PROSITE" id="PS50021"/>
    </source>
</evidence>
<keyword evidence="5" id="KW-0808">Transferase</keyword>
<dbReference type="PROSITE" id="PS50021">
    <property type="entry name" value="CH"/>
    <property type="match status" value="1"/>
</dbReference>
<dbReference type="PROSITE" id="PS51273">
    <property type="entry name" value="GATASE_TYPE_1"/>
    <property type="match status" value="1"/>
</dbReference>
<dbReference type="OrthoDB" id="64220at2759"/>
<evidence type="ECO:0000256" key="10">
    <source>
        <dbReference type="SAM" id="MobiDB-lite"/>
    </source>
</evidence>
<dbReference type="InterPro" id="IPR005801">
    <property type="entry name" value="ADC_synthase"/>
</dbReference>
<feature type="domain" description="Calponin-homology (CH)" evidence="11">
    <location>
        <begin position="1051"/>
        <end position="1155"/>
    </location>
</feature>
<dbReference type="Pfam" id="PF00307">
    <property type="entry name" value="CH"/>
    <property type="match status" value="1"/>
</dbReference>
<reference evidence="12" key="1">
    <citation type="journal article" date="2020" name="Fungal Divers.">
        <title>Resolving the Mortierellaceae phylogeny through synthesis of multi-gene phylogenetics and phylogenomics.</title>
        <authorList>
            <person name="Vandepol N."/>
            <person name="Liber J."/>
            <person name="Desiro A."/>
            <person name="Na H."/>
            <person name="Kennedy M."/>
            <person name="Barry K."/>
            <person name="Grigoriev I.V."/>
            <person name="Miller A.N."/>
            <person name="O'Donnell K."/>
            <person name="Stajich J.E."/>
            <person name="Bonito G."/>
        </authorList>
    </citation>
    <scope>NUCLEOTIDE SEQUENCE</scope>
    <source>
        <strain evidence="12">KOD948</strain>
    </source>
</reference>
<feature type="region of interest" description="Disordered" evidence="10">
    <location>
        <begin position="766"/>
        <end position="830"/>
    </location>
</feature>
<dbReference type="SUPFAM" id="SSF47576">
    <property type="entry name" value="Calponin-homology domain, CH-domain"/>
    <property type="match status" value="1"/>
</dbReference>
<evidence type="ECO:0000256" key="6">
    <source>
        <dbReference type="ARBA" id="ARBA00022909"/>
    </source>
</evidence>
<keyword evidence="6" id="KW-0289">Folate biosynthesis</keyword>
<feature type="compositionally biased region" description="Basic and acidic residues" evidence="10">
    <location>
        <begin position="807"/>
        <end position="830"/>
    </location>
</feature>
<comment type="catalytic activity">
    <reaction evidence="1">
        <text>chorismate + L-glutamine = 4-amino-4-deoxychorismate + L-glutamate</text>
        <dbReference type="Rhea" id="RHEA:11672"/>
        <dbReference type="ChEBI" id="CHEBI:29748"/>
        <dbReference type="ChEBI" id="CHEBI:29985"/>
        <dbReference type="ChEBI" id="CHEBI:58359"/>
        <dbReference type="ChEBI" id="CHEBI:58406"/>
        <dbReference type="EC" id="2.6.1.85"/>
    </reaction>
</comment>
<dbReference type="CDD" id="cd01743">
    <property type="entry name" value="GATase1_Anthranilate_Synthase"/>
    <property type="match status" value="1"/>
</dbReference>
<gene>
    <name evidence="12" type="primary">PAB1_2</name>
    <name evidence="12" type="ORF">BG011_007713</name>
</gene>
<dbReference type="InterPro" id="IPR036872">
    <property type="entry name" value="CH_dom_sf"/>
</dbReference>
<dbReference type="GO" id="GO:0046656">
    <property type="term" value="P:folic acid biosynthetic process"/>
    <property type="evidence" value="ECO:0007669"/>
    <property type="project" value="UniProtKB-KW"/>
</dbReference>
<feature type="region of interest" description="Disordered" evidence="10">
    <location>
        <begin position="1202"/>
        <end position="1222"/>
    </location>
</feature>
<dbReference type="InterPro" id="IPR029062">
    <property type="entry name" value="Class_I_gatase-like"/>
</dbReference>
<dbReference type="GO" id="GO:0000162">
    <property type="term" value="P:L-tryptophan biosynthetic process"/>
    <property type="evidence" value="ECO:0007669"/>
    <property type="project" value="TreeGrafter"/>
</dbReference>
<proteinExistence type="inferred from homology"/>
<evidence type="ECO:0000256" key="5">
    <source>
        <dbReference type="ARBA" id="ARBA00022679"/>
    </source>
</evidence>
<dbReference type="GO" id="GO:0005737">
    <property type="term" value="C:cytoplasm"/>
    <property type="evidence" value="ECO:0007669"/>
    <property type="project" value="TreeGrafter"/>
</dbReference>
<protein>
    <recommendedName>
        <fullName evidence="4">aminodeoxychorismate synthase</fullName>
        <ecNumber evidence="4">2.6.1.85</ecNumber>
    </recommendedName>
    <alternativeName>
        <fullName evidence="8">Para-aminobenzoate synthase</fullName>
    </alternativeName>
    <alternativeName>
        <fullName evidence="9">p-aminobenzoic acid synthase</fullName>
    </alternativeName>
</protein>
<dbReference type="GO" id="GO:0008153">
    <property type="term" value="P:4-aminobenzoate biosynthetic process"/>
    <property type="evidence" value="ECO:0007669"/>
    <property type="project" value="TreeGrafter"/>
</dbReference>
<dbReference type="Gene3D" id="3.40.50.880">
    <property type="match status" value="1"/>
</dbReference>
<keyword evidence="7" id="KW-0315">Glutamine amidotransferase</keyword>
<dbReference type="PRINTS" id="PR00099">
    <property type="entry name" value="CPSGATASE"/>
</dbReference>
<accession>A0A9P6PRB6</accession>
<dbReference type="AlphaFoldDB" id="A0A9P6PRB6"/>
<dbReference type="InterPro" id="IPR017926">
    <property type="entry name" value="GATASE"/>
</dbReference>
<evidence type="ECO:0000256" key="3">
    <source>
        <dbReference type="ARBA" id="ARBA00005970"/>
    </source>
</evidence>
<dbReference type="InterPro" id="IPR006221">
    <property type="entry name" value="TrpG/PapA_dom"/>
</dbReference>
<feature type="non-terminal residue" evidence="12">
    <location>
        <position position="1222"/>
    </location>
</feature>
<evidence type="ECO:0000313" key="13">
    <source>
        <dbReference type="Proteomes" id="UP000726737"/>
    </source>
</evidence>
<dbReference type="InterPro" id="IPR015890">
    <property type="entry name" value="Chorismate_C"/>
</dbReference>
<dbReference type="InterPro" id="IPR003096">
    <property type="entry name" value="SM22_calponin"/>
</dbReference>
<comment type="similarity">
    <text evidence="3">In the C-terminal section; belongs to the anthranilate synthase component I family.</text>
</comment>
<comment type="pathway">
    <text evidence="2">Cofactor biosynthesis; tetrahydrofolate biosynthesis; 4-aminobenzoate from chorismate: step 1/2.</text>
</comment>
<dbReference type="PRINTS" id="PR00888">
    <property type="entry name" value="SM22CALPONIN"/>
</dbReference>
<dbReference type="SMART" id="SM00033">
    <property type="entry name" value="CH"/>
    <property type="match status" value="1"/>
</dbReference>
<dbReference type="Gene3D" id="3.60.120.10">
    <property type="entry name" value="Anthranilate synthase"/>
    <property type="match status" value="1"/>
</dbReference>
<feature type="compositionally biased region" description="Acidic residues" evidence="10">
    <location>
        <begin position="766"/>
        <end position="790"/>
    </location>
</feature>
<dbReference type="PANTHER" id="PTHR11236">
    <property type="entry name" value="AMINOBENZOATE/ANTHRANILATE SYNTHASE"/>
    <property type="match status" value="1"/>
</dbReference>
<evidence type="ECO:0000256" key="2">
    <source>
        <dbReference type="ARBA" id="ARBA00005009"/>
    </source>
</evidence>
<feature type="region of interest" description="Disordered" evidence="10">
    <location>
        <begin position="721"/>
        <end position="742"/>
    </location>
</feature>
<comment type="caution">
    <text evidence="12">The sequence shown here is derived from an EMBL/GenBank/DDBJ whole genome shotgun (WGS) entry which is preliminary data.</text>
</comment>
<name>A0A9P6PRB6_9FUNG</name>
<dbReference type="EC" id="2.6.1.85" evidence="4"/>
<sequence length="1222" mass="136095">MNFPDSPTALAGTARRTETPLRTLIIDNYDSYTFNLLQLFNQDQLNNVVVIHNDQVTWSQFEQDVLPYFDQIILSPGPGRPERAQDFGICTQILKTSHIPIFGVCLGHQGIGWTHGAKVTYGPEPVHGQIAHIKHDNTGLFEGIPQEFEAVRYHSLVIQEQDLPPDLIPTAWCHSFPLIPANNLDTGNIVTISNTDRALGSRSIMGVRHKTLPHHGVQFHPESICTQHGKQMMSNFFKIACEFYVDQNRPCHMQMIPDHIRQLSVVPTKPSLDKDPFAPKHQAQKSPANPYSLFIHAMDPTIFPEPEAVFSSLFLTGPRSKAASWWLDSARQPHPMSRFSFMGGMETRCCRDQGTIHGQRVPGASQAIIQYSTLHKEIRVRRYMAQSEDSEVKRVHLDHTVPGKDVTPTTFWDWISHTMGDFSKRNIETTVIGPSGEQRDFEEVPFDFFAGMIGYLGYEMKRESLEGYQTPKEQQCHCLGHSGVKGACTCDCLRRPDASFVLATQAVVFDHVERRVYVLGIVNNQPERSQEDIGGPVGFDSRESCENWIQDVTRSIVYLANNGSPHTTIRRKSAVTLPIQNGSKGEPYLVKQRHRRQSCVGLLSPFKVDVTEEDYLKAIQDSLDYIHEGESYELCLTTQFRAKIPLYTQPPTRQDKKDQDQVQGTGDPAFDLYRILRKLNPAPFSAFLSVPTALDGEDKIDGVIGKLIILSSSPERFLKIGKKPSDEATSAGDGSSTSRTVEMKPIKGTIAVAKGCFCKEDEGCGVDEQDDGDSSEHTDEDEVEDEGEEMENYHETSHSTTGTARIANDERRRSISDRCAEARRREDQSRIDSLSKNIKERAENLMIVDLIRNDLAHVCTSKSVRVPYLMRVESYETVHQLVTTVRGELFDRVDSTQAVRACFPPGSMTGAPKLRSVQLLDSLEHHVTRGVYSGCLGYIGIPAVAAAPFSKTKEGVQPKVRSAVDLAVVIRTAVLTIDPSEDKEISTALVGDLSVGAGGALTILSDANEEWREVLLKSRSVVPSLNPSMNGERKFGIDREIAAKLAAKYDVGREAEAREWIETVVGEPFPSDDFQASLKDGVILCKLMNVLIPGFFRIKPSRMPFVQMENISKFLEGCERLGCPKHDLFQTIDLYENKNPGQVVDAIWSLSRHAAKAGCNTPILGPKLSDKHEVEFSKEVLDAGKTIINTYQYGYNGGANPSGIRTGRREIGGVDPGRTGDR</sequence>
<evidence type="ECO:0000256" key="8">
    <source>
        <dbReference type="ARBA" id="ARBA00031329"/>
    </source>
</evidence>
<dbReference type="InterPro" id="IPR001715">
    <property type="entry name" value="CH_dom"/>
</dbReference>
<organism evidence="12 13">
    <name type="scientific">Mortierella polycephala</name>
    <dbReference type="NCBI Taxonomy" id="41804"/>
    <lineage>
        <taxon>Eukaryota</taxon>
        <taxon>Fungi</taxon>
        <taxon>Fungi incertae sedis</taxon>
        <taxon>Mucoromycota</taxon>
        <taxon>Mortierellomycotina</taxon>
        <taxon>Mortierellomycetes</taxon>
        <taxon>Mortierellales</taxon>
        <taxon>Mortierellaceae</taxon>
        <taxon>Mortierella</taxon>
    </lineage>
</organism>
<dbReference type="EMBL" id="JAAAJA010000601">
    <property type="protein sequence ID" value="KAG0251342.1"/>
    <property type="molecule type" value="Genomic_DNA"/>
</dbReference>
<keyword evidence="13" id="KW-1185">Reference proteome</keyword>
<evidence type="ECO:0000256" key="9">
    <source>
        <dbReference type="ARBA" id="ARBA00031904"/>
    </source>
</evidence>